<proteinExistence type="predicted"/>
<accession>A0A8I2BJL7</accession>
<dbReference type="Pfam" id="PF01476">
    <property type="entry name" value="LysM"/>
    <property type="match status" value="2"/>
</dbReference>
<evidence type="ECO:0000259" key="1">
    <source>
        <dbReference type="PROSITE" id="PS51782"/>
    </source>
</evidence>
<dbReference type="SUPFAM" id="SSF54106">
    <property type="entry name" value="LysM domain"/>
    <property type="match status" value="2"/>
</dbReference>
<comment type="caution">
    <text evidence="2">The sequence shown here is derived from an EMBL/GenBank/DDBJ whole genome shotgun (WGS) entry which is preliminary data.</text>
</comment>
<dbReference type="RefSeq" id="WP_100883224.1">
    <property type="nucleotide sequence ID" value="NZ_JAAORC010000001.1"/>
</dbReference>
<dbReference type="Gene3D" id="3.10.350.10">
    <property type="entry name" value="LysM domain"/>
    <property type="match status" value="2"/>
</dbReference>
<organism evidence="2 3">
    <name type="scientific">Prochlorococcus marinus str. XMU1401</name>
    <dbReference type="NCBI Taxonomy" id="2052594"/>
    <lineage>
        <taxon>Bacteria</taxon>
        <taxon>Bacillati</taxon>
        <taxon>Cyanobacteriota</taxon>
        <taxon>Cyanophyceae</taxon>
        <taxon>Synechococcales</taxon>
        <taxon>Prochlorococcaceae</taxon>
        <taxon>Prochlorococcus</taxon>
    </lineage>
</organism>
<protein>
    <submittedName>
        <fullName evidence="2">LysM peptidoglycan-binding domain-containing protein</fullName>
    </submittedName>
</protein>
<dbReference type="PANTHER" id="PTHR33734">
    <property type="entry name" value="LYSM DOMAIN-CONTAINING GPI-ANCHORED PROTEIN 2"/>
    <property type="match status" value="1"/>
</dbReference>
<feature type="domain" description="LysM" evidence="1">
    <location>
        <begin position="110"/>
        <end position="154"/>
    </location>
</feature>
<reference evidence="2" key="1">
    <citation type="submission" date="2020-03" db="EMBL/GenBank/DDBJ databases">
        <title>Genome differentiation and subclade ecological adaptation of Prochlorococcus HLII clade in the global ocean.</title>
        <authorList>
            <person name="Yan W."/>
            <person name="Fen X."/>
            <person name="Zhang W."/>
        </authorList>
    </citation>
    <scope>NUCLEOTIDE SEQUENCE</scope>
    <source>
        <strain evidence="2">XMU1401</strain>
    </source>
</reference>
<dbReference type="AlphaFoldDB" id="A0A8I2BJL7"/>
<evidence type="ECO:0000313" key="3">
    <source>
        <dbReference type="Proteomes" id="UP000666562"/>
    </source>
</evidence>
<dbReference type="Proteomes" id="UP000666562">
    <property type="component" value="Unassembled WGS sequence"/>
</dbReference>
<dbReference type="CDD" id="cd00118">
    <property type="entry name" value="LysM"/>
    <property type="match status" value="2"/>
</dbReference>
<gene>
    <name evidence="2" type="ORF">HA142_01765</name>
</gene>
<feature type="domain" description="LysM" evidence="1">
    <location>
        <begin position="50"/>
        <end position="94"/>
    </location>
</feature>
<evidence type="ECO:0000313" key="2">
    <source>
        <dbReference type="EMBL" id="MBO8222229.1"/>
    </source>
</evidence>
<dbReference type="InterPro" id="IPR018392">
    <property type="entry name" value="LysM"/>
</dbReference>
<dbReference type="SMART" id="SM00257">
    <property type="entry name" value="LysM"/>
    <property type="match status" value="2"/>
</dbReference>
<dbReference type="PANTHER" id="PTHR33734:SF22">
    <property type="entry name" value="MEMBRANE-BOUND LYTIC MUREIN TRANSGLYCOSYLASE D"/>
    <property type="match status" value="1"/>
</dbReference>
<dbReference type="PROSITE" id="PS51782">
    <property type="entry name" value="LYSM"/>
    <property type="match status" value="2"/>
</dbReference>
<sequence length="252" mass="29105">MKFAFLVIAIFINFFNHSLIKSEEIFSAKNKIENFAKKESITEEKTEIKKIHIVKSGDTLSSISKLYSINKDLIIKLNKLKDENYIFVGQNLIISESTENITKKSDLIKNYHIVQTGENLTDISNKYNLKVIELIEINNINNADSIKIGQKLTIRKKNTINSENHETTENKKNNDLIELNKKIYGPIIIQSKTYKDNKGRKVLNVLNQENKKLIISINCDKNELDVRIPGRKWMGSKPAKEEFENNLINDFC</sequence>
<dbReference type="EMBL" id="JAAORC010000001">
    <property type="protein sequence ID" value="MBO8222229.1"/>
    <property type="molecule type" value="Genomic_DNA"/>
</dbReference>
<dbReference type="InterPro" id="IPR036779">
    <property type="entry name" value="LysM_dom_sf"/>
</dbReference>
<name>A0A8I2BJL7_PROMR</name>